<dbReference type="Gene3D" id="3.90.550.10">
    <property type="entry name" value="Spore Coat Polysaccharide Biosynthesis Protein SpsA, Chain A"/>
    <property type="match status" value="1"/>
</dbReference>
<protein>
    <recommendedName>
        <fullName evidence="2">Galactosyltransferase C-terminal domain-containing protein</fullName>
    </recommendedName>
</protein>
<name>A0A0G1M512_9BACT</name>
<comment type="caution">
    <text evidence="3">The sequence shown here is derived from an EMBL/GenBank/DDBJ whole genome shotgun (WGS) entry which is preliminary data.</text>
</comment>
<dbReference type="InterPro" id="IPR029044">
    <property type="entry name" value="Nucleotide-diphossugar_trans"/>
</dbReference>
<organism evidence="3 4">
    <name type="scientific">Candidatus Woesebacteria bacterium GW2011_GWE1_45_18</name>
    <dbReference type="NCBI Taxonomy" id="1618598"/>
    <lineage>
        <taxon>Bacteria</taxon>
        <taxon>Candidatus Woeseibacteriota</taxon>
    </lineage>
</organism>
<dbReference type="SUPFAM" id="SSF53448">
    <property type="entry name" value="Nucleotide-diphospho-sugar transferases"/>
    <property type="match status" value="1"/>
</dbReference>
<dbReference type="InterPro" id="IPR027791">
    <property type="entry name" value="Galactosyl_T_C"/>
</dbReference>
<evidence type="ECO:0000259" key="2">
    <source>
        <dbReference type="Pfam" id="PF02709"/>
    </source>
</evidence>
<feature type="domain" description="Galactosyltransferase C-terminal" evidence="2">
    <location>
        <begin position="142"/>
        <end position="180"/>
    </location>
</feature>
<gene>
    <name evidence="3" type="ORF">UX03_C0019G0010</name>
</gene>
<dbReference type="EMBL" id="LCKQ01000019">
    <property type="protein sequence ID" value="KKU03356.1"/>
    <property type="molecule type" value="Genomic_DNA"/>
</dbReference>
<proteinExistence type="predicted"/>
<evidence type="ECO:0000313" key="4">
    <source>
        <dbReference type="Proteomes" id="UP000034086"/>
    </source>
</evidence>
<keyword evidence="1" id="KW-0808">Transferase</keyword>
<sequence>MFSIIMPLDDNRLEQFKNTKRVYDAMPQKKEFIIPTRSKAKLRKYFDKYDLGRDVRIIPYTIEAGFNCSKALNIGVRIAKYSSIIITSPEVKPLTPVLAQFEKVLGTNVVCQVWDGDENGGKGKSLVNTDYRQKDPAIYFLAMFNKEDIEKINGWDEDFMKGYAFEDKDFGERWVRARIPFVVRDDIHGLHQYHPRNETIPGGLEVNRQKLIENHAARIVRCINGLRKL</sequence>
<dbReference type="AlphaFoldDB" id="A0A0G1M512"/>
<evidence type="ECO:0000313" key="3">
    <source>
        <dbReference type="EMBL" id="KKU03356.1"/>
    </source>
</evidence>
<dbReference type="GO" id="GO:0016740">
    <property type="term" value="F:transferase activity"/>
    <property type="evidence" value="ECO:0007669"/>
    <property type="project" value="UniProtKB-KW"/>
</dbReference>
<dbReference type="Proteomes" id="UP000034086">
    <property type="component" value="Unassembled WGS sequence"/>
</dbReference>
<accession>A0A0G1M512</accession>
<dbReference type="Pfam" id="PF02709">
    <property type="entry name" value="Glyco_transf_7C"/>
    <property type="match status" value="1"/>
</dbReference>
<reference evidence="3 4" key="1">
    <citation type="journal article" date="2015" name="Nature">
        <title>rRNA introns, odd ribosomes, and small enigmatic genomes across a large radiation of phyla.</title>
        <authorList>
            <person name="Brown C.T."/>
            <person name="Hug L.A."/>
            <person name="Thomas B.C."/>
            <person name="Sharon I."/>
            <person name="Castelle C.J."/>
            <person name="Singh A."/>
            <person name="Wilkins M.J."/>
            <person name="Williams K.H."/>
            <person name="Banfield J.F."/>
        </authorList>
    </citation>
    <scope>NUCLEOTIDE SEQUENCE [LARGE SCALE GENOMIC DNA]</scope>
</reference>
<evidence type="ECO:0000256" key="1">
    <source>
        <dbReference type="ARBA" id="ARBA00022679"/>
    </source>
</evidence>